<dbReference type="AlphaFoldDB" id="A0A645DW37"/>
<accession>A0A645DW37</accession>
<reference evidence="2" key="1">
    <citation type="submission" date="2019-08" db="EMBL/GenBank/DDBJ databases">
        <authorList>
            <person name="Kucharzyk K."/>
            <person name="Murdoch R.W."/>
            <person name="Higgins S."/>
            <person name="Loffler F."/>
        </authorList>
    </citation>
    <scope>NUCLEOTIDE SEQUENCE</scope>
</reference>
<comment type="caution">
    <text evidence="2">The sequence shown here is derived from an EMBL/GenBank/DDBJ whole genome shotgun (WGS) entry which is preliminary data.</text>
</comment>
<gene>
    <name evidence="2" type="ORF">SDC9_140685</name>
</gene>
<feature type="region of interest" description="Disordered" evidence="1">
    <location>
        <begin position="171"/>
        <end position="197"/>
    </location>
</feature>
<dbReference type="EMBL" id="VSSQ01040331">
    <property type="protein sequence ID" value="MPM93546.1"/>
    <property type="molecule type" value="Genomic_DNA"/>
</dbReference>
<protein>
    <submittedName>
        <fullName evidence="2">Uncharacterized protein</fullName>
    </submittedName>
</protein>
<name>A0A645DW37_9ZZZZ</name>
<evidence type="ECO:0000256" key="1">
    <source>
        <dbReference type="SAM" id="MobiDB-lite"/>
    </source>
</evidence>
<sequence>MAPSGAVGGLFSGGPVFRTGPLRAGEREHRRRTDGVPERLFFPEVTAGADRENGGFRAGGLFPVSAAGVPAGLCFSGRGVASGGHCGIRLLPFVFRLLLHGGLWPQRRSFGAGGVRAEVPDHAAVLLCRGGSGAGKVRGAGCAVAGKEWAARSALLWPGVVAPVRNSLRGAGRRGGDGTAGVPEASQLGPGADLSVT</sequence>
<organism evidence="2">
    <name type="scientific">bioreactor metagenome</name>
    <dbReference type="NCBI Taxonomy" id="1076179"/>
    <lineage>
        <taxon>unclassified sequences</taxon>
        <taxon>metagenomes</taxon>
        <taxon>ecological metagenomes</taxon>
    </lineage>
</organism>
<proteinExistence type="predicted"/>
<evidence type="ECO:0000313" key="2">
    <source>
        <dbReference type="EMBL" id="MPM93546.1"/>
    </source>
</evidence>